<evidence type="ECO:0000256" key="4">
    <source>
        <dbReference type="ARBA" id="ARBA00022692"/>
    </source>
</evidence>
<protein>
    <recommendedName>
        <fullName evidence="8">Apolipoprotein N-acyltransferase</fullName>
        <shortName evidence="8">ALP N-acyltransferase</shortName>
        <ecNumber evidence="8">2.3.1.269</ecNumber>
    </recommendedName>
</protein>
<feature type="transmembrane region" description="Helical" evidence="8">
    <location>
        <begin position="53"/>
        <end position="74"/>
    </location>
</feature>
<feature type="transmembrane region" description="Helical" evidence="8">
    <location>
        <begin position="80"/>
        <end position="103"/>
    </location>
</feature>
<keyword evidence="4 8" id="KW-0812">Transmembrane</keyword>
<evidence type="ECO:0000256" key="3">
    <source>
        <dbReference type="ARBA" id="ARBA00022679"/>
    </source>
</evidence>
<organism evidence="11 12">
    <name type="scientific">Corynebacterium occultum</name>
    <dbReference type="NCBI Taxonomy" id="2675219"/>
    <lineage>
        <taxon>Bacteria</taxon>
        <taxon>Bacillati</taxon>
        <taxon>Actinomycetota</taxon>
        <taxon>Actinomycetes</taxon>
        <taxon>Mycobacteriales</taxon>
        <taxon>Corynebacteriaceae</taxon>
        <taxon>Corynebacterium</taxon>
    </lineage>
</organism>
<evidence type="ECO:0000256" key="7">
    <source>
        <dbReference type="ARBA" id="ARBA00023315"/>
    </source>
</evidence>
<evidence type="ECO:0000256" key="2">
    <source>
        <dbReference type="ARBA" id="ARBA00022475"/>
    </source>
</evidence>
<feature type="transmembrane region" description="Helical" evidence="8">
    <location>
        <begin position="184"/>
        <end position="205"/>
    </location>
</feature>
<name>A0A6B8W8Y8_9CORY</name>
<dbReference type="Pfam" id="PF20154">
    <property type="entry name" value="LNT_N"/>
    <property type="match status" value="1"/>
</dbReference>
<dbReference type="EMBL" id="CP046455">
    <property type="protein sequence ID" value="QGU07376.1"/>
    <property type="molecule type" value="Genomic_DNA"/>
</dbReference>
<dbReference type="CDD" id="cd07571">
    <property type="entry name" value="ALP_N-acyl_transferase"/>
    <property type="match status" value="1"/>
</dbReference>
<dbReference type="GO" id="GO:0005886">
    <property type="term" value="C:plasma membrane"/>
    <property type="evidence" value="ECO:0007669"/>
    <property type="project" value="UniProtKB-SubCell"/>
</dbReference>
<keyword evidence="5 8" id="KW-1133">Transmembrane helix</keyword>
<feature type="transmembrane region" description="Helical" evidence="8">
    <location>
        <begin position="470"/>
        <end position="492"/>
    </location>
</feature>
<evidence type="ECO:0000256" key="6">
    <source>
        <dbReference type="ARBA" id="ARBA00023136"/>
    </source>
</evidence>
<evidence type="ECO:0000313" key="12">
    <source>
        <dbReference type="Proteomes" id="UP000424462"/>
    </source>
</evidence>
<dbReference type="SUPFAM" id="SSF56317">
    <property type="entry name" value="Carbon-nitrogen hydrolase"/>
    <property type="match status" value="1"/>
</dbReference>
<sequence>MIKNLRVLGAAASGLLVFASFEPLGWWISGILGLALLYLSLSPHRGHEITLRWGTLIGFIHALTLYLLLLPWIGEFVGNMPYIALAGVLSLYALATGCGGAAIARWRYGFLAFPFFYVSVEFLRSSWPFGGFAWVRLAWGQINGPLANLAHLGGPALVSLAAALTGTSLAALVIYLSQKQRAPLAWIPGTATAVVMLMAGLLAGIPVNDPLKTTDTVEVAAIQGNVPRMGLDFNAQRRAVLANHVRETQALDDEVDLIFWPENSSDVNPFNDPQAGALIDAAVQSAQAPILVGTITRDDVGDRNTMVVFDPETGAGEYHHKIYLQPFGEYMPYREFFRNFSPWVDAAGDFKPGEGSGVVNMDGITVGIATCYEVAFDAAARDAVLNGAQILTTPTNNATFGFTDMTYQQLAMSRMRAIELDRAVVVPATSGVSAIVHPDGSISQQTRIFTADTLVEELPLRNSLTLSARYGSAVQIFLVIIGVVCVIVALWTQRKSSFQPVRSASRGSGPGKQNTARTKASAKARKGNGKSTSNKTPVRTGRNPRR</sequence>
<accession>A0A6B8W8Y8</accession>
<evidence type="ECO:0000256" key="5">
    <source>
        <dbReference type="ARBA" id="ARBA00022989"/>
    </source>
</evidence>
<keyword evidence="12" id="KW-1185">Reference proteome</keyword>
<feature type="region of interest" description="Disordered" evidence="9">
    <location>
        <begin position="499"/>
        <end position="546"/>
    </location>
</feature>
<dbReference type="PANTHER" id="PTHR38686:SF1">
    <property type="entry name" value="APOLIPOPROTEIN N-ACYLTRANSFERASE"/>
    <property type="match status" value="1"/>
</dbReference>
<evidence type="ECO:0000313" key="11">
    <source>
        <dbReference type="EMBL" id="QGU07376.1"/>
    </source>
</evidence>
<dbReference type="NCBIfam" id="TIGR00546">
    <property type="entry name" value="lnt"/>
    <property type="match status" value="1"/>
</dbReference>
<dbReference type="PANTHER" id="PTHR38686">
    <property type="entry name" value="APOLIPOPROTEIN N-ACYLTRANSFERASE"/>
    <property type="match status" value="1"/>
</dbReference>
<keyword evidence="11" id="KW-0449">Lipoprotein</keyword>
<dbReference type="InterPro" id="IPR003010">
    <property type="entry name" value="C-N_Hydrolase"/>
</dbReference>
<dbReference type="EC" id="2.3.1.269" evidence="8"/>
<dbReference type="GO" id="GO:0042158">
    <property type="term" value="P:lipoprotein biosynthetic process"/>
    <property type="evidence" value="ECO:0007669"/>
    <property type="project" value="UniProtKB-UniRule"/>
</dbReference>
<evidence type="ECO:0000259" key="10">
    <source>
        <dbReference type="PROSITE" id="PS50263"/>
    </source>
</evidence>
<gene>
    <name evidence="8 11" type="primary">lnt</name>
    <name evidence="11" type="ORF">COCCU_07210</name>
</gene>
<dbReference type="UniPathway" id="UPA00666"/>
<feature type="domain" description="CN hydrolase" evidence="10">
    <location>
        <begin position="217"/>
        <end position="460"/>
    </location>
</feature>
<reference evidence="11 12" key="1">
    <citation type="submission" date="2019-11" db="EMBL/GenBank/DDBJ databases">
        <title>Complete genome sequence of Corynebacterium kalinowskii 1959, a novel Corynebacterium species isolated from soil of a small paddock in Vilsendorf, Germany.</title>
        <authorList>
            <person name="Schaffert L."/>
            <person name="Ruwe M."/>
            <person name="Milse J."/>
            <person name="Hanuschka K."/>
            <person name="Ortseifen V."/>
            <person name="Droste J."/>
            <person name="Brandt D."/>
            <person name="Schlueter L."/>
            <person name="Kutter Y."/>
            <person name="Vinke S."/>
            <person name="Viehoefer P."/>
            <person name="Jacob L."/>
            <person name="Luebke N.-C."/>
            <person name="Schulte-Berndt E."/>
            <person name="Hain C."/>
            <person name="Linder M."/>
            <person name="Schmidt P."/>
            <person name="Wollenschlaeger L."/>
            <person name="Luttermann T."/>
            <person name="Thieme E."/>
            <person name="Hassa J."/>
            <person name="Haak M."/>
            <person name="Wittchen M."/>
            <person name="Mentz A."/>
            <person name="Persicke M."/>
            <person name="Busche T."/>
            <person name="Ruckert C."/>
        </authorList>
    </citation>
    <scope>NUCLEOTIDE SEQUENCE [LARGE SCALE GENOMIC DNA]</scope>
    <source>
        <strain evidence="11 12">2039</strain>
    </source>
</reference>
<comment type="subcellular location">
    <subcellularLocation>
        <location evidence="1 8">Cell membrane</location>
        <topology evidence="1 8">Multi-pass membrane protein</topology>
    </subcellularLocation>
</comment>
<dbReference type="AlphaFoldDB" id="A0A6B8W8Y8"/>
<keyword evidence="6 8" id="KW-0472">Membrane</keyword>
<dbReference type="KEGG" id="cok:COCCU_07210"/>
<comment type="function">
    <text evidence="8">Catalyzes the phospholipid dependent N-acylation of the N-terminal cysteine of apolipoprotein, the last step in lipoprotein maturation.</text>
</comment>
<evidence type="ECO:0000256" key="9">
    <source>
        <dbReference type="SAM" id="MobiDB-lite"/>
    </source>
</evidence>
<feature type="transmembrane region" description="Helical" evidence="8">
    <location>
        <begin position="155"/>
        <end position="177"/>
    </location>
</feature>
<keyword evidence="7 8" id="KW-0012">Acyltransferase</keyword>
<dbReference type="InterPro" id="IPR036526">
    <property type="entry name" value="C-N_Hydrolase_sf"/>
</dbReference>
<dbReference type="InterPro" id="IPR004563">
    <property type="entry name" value="Apolipo_AcylTrfase"/>
</dbReference>
<comment type="caution">
    <text evidence="8">Lacks conserved residue(s) required for the propagation of feature annotation.</text>
</comment>
<dbReference type="Proteomes" id="UP000424462">
    <property type="component" value="Chromosome"/>
</dbReference>
<dbReference type="PROSITE" id="PS50263">
    <property type="entry name" value="CN_HYDROLASE"/>
    <property type="match status" value="1"/>
</dbReference>
<evidence type="ECO:0000256" key="8">
    <source>
        <dbReference type="HAMAP-Rule" id="MF_01148"/>
    </source>
</evidence>
<comment type="pathway">
    <text evidence="8">Protein modification; lipoprotein biosynthesis (N-acyl transfer).</text>
</comment>
<feature type="compositionally biased region" description="Polar residues" evidence="9">
    <location>
        <begin position="499"/>
        <end position="514"/>
    </location>
</feature>
<comment type="catalytic activity">
    <reaction evidence="8">
        <text>N-terminal S-1,2-diacyl-sn-glyceryl-L-cysteinyl-[lipoprotein] + a glycerophospholipid = N-acyl-S-1,2-diacyl-sn-glyceryl-L-cysteinyl-[lipoprotein] + a 2-acyl-sn-glycero-3-phospholipid + H(+)</text>
        <dbReference type="Rhea" id="RHEA:48228"/>
        <dbReference type="Rhea" id="RHEA-COMP:14681"/>
        <dbReference type="Rhea" id="RHEA-COMP:14684"/>
        <dbReference type="ChEBI" id="CHEBI:15378"/>
        <dbReference type="ChEBI" id="CHEBI:136912"/>
        <dbReference type="ChEBI" id="CHEBI:140656"/>
        <dbReference type="ChEBI" id="CHEBI:140657"/>
        <dbReference type="ChEBI" id="CHEBI:140660"/>
        <dbReference type="EC" id="2.3.1.269"/>
    </reaction>
</comment>
<keyword evidence="2 8" id="KW-1003">Cell membrane</keyword>
<dbReference type="InterPro" id="IPR045378">
    <property type="entry name" value="LNT_N"/>
</dbReference>
<dbReference type="GO" id="GO:0016410">
    <property type="term" value="F:N-acyltransferase activity"/>
    <property type="evidence" value="ECO:0007669"/>
    <property type="project" value="UniProtKB-UniRule"/>
</dbReference>
<comment type="similarity">
    <text evidence="8">Belongs to the CN hydrolase family. Apolipoprotein N-acyltransferase subfamily.</text>
</comment>
<dbReference type="RefSeq" id="WP_156230876.1">
    <property type="nucleotide sequence ID" value="NZ_CP046455.1"/>
</dbReference>
<proteinExistence type="inferred from homology"/>
<keyword evidence="3 8" id="KW-0808">Transferase</keyword>
<dbReference type="HAMAP" id="MF_01148">
    <property type="entry name" value="Lnt"/>
    <property type="match status" value="1"/>
</dbReference>
<dbReference type="Gene3D" id="3.60.110.10">
    <property type="entry name" value="Carbon-nitrogen hydrolase"/>
    <property type="match status" value="1"/>
</dbReference>
<evidence type="ECO:0000256" key="1">
    <source>
        <dbReference type="ARBA" id="ARBA00004651"/>
    </source>
</evidence>
<dbReference type="Pfam" id="PF00795">
    <property type="entry name" value="CN_hydrolase"/>
    <property type="match status" value="1"/>
</dbReference>